<gene>
    <name evidence="4" type="ORF">Tsubulata_011645</name>
</gene>
<dbReference type="Proteomes" id="UP001141552">
    <property type="component" value="Unassembled WGS sequence"/>
</dbReference>
<evidence type="ECO:0000259" key="3">
    <source>
        <dbReference type="Pfam" id="PF04504"/>
    </source>
</evidence>
<comment type="similarity">
    <text evidence="1">Belongs to the GeBP family.</text>
</comment>
<organism evidence="4 5">
    <name type="scientific">Turnera subulata</name>
    <dbReference type="NCBI Taxonomy" id="218843"/>
    <lineage>
        <taxon>Eukaryota</taxon>
        <taxon>Viridiplantae</taxon>
        <taxon>Streptophyta</taxon>
        <taxon>Embryophyta</taxon>
        <taxon>Tracheophyta</taxon>
        <taxon>Spermatophyta</taxon>
        <taxon>Magnoliopsida</taxon>
        <taxon>eudicotyledons</taxon>
        <taxon>Gunneridae</taxon>
        <taxon>Pentapetalae</taxon>
        <taxon>rosids</taxon>
        <taxon>fabids</taxon>
        <taxon>Malpighiales</taxon>
        <taxon>Passifloraceae</taxon>
        <taxon>Turnera</taxon>
    </lineage>
</organism>
<dbReference type="PANTHER" id="PTHR31662:SF33">
    <property type="entry name" value="DNA-BINDING STOREKEEPER PROTEIN TRANSCRIPTIONAL REGULATOR-LIKE PROTEIN"/>
    <property type="match status" value="1"/>
</dbReference>
<feature type="domain" description="Glabrous enhancer-binding protein-like DBD" evidence="3">
    <location>
        <begin position="159"/>
        <end position="245"/>
    </location>
</feature>
<dbReference type="PANTHER" id="PTHR31662">
    <property type="entry name" value="BNAANNG10740D PROTEIN-RELATED"/>
    <property type="match status" value="1"/>
</dbReference>
<dbReference type="OrthoDB" id="851571at2759"/>
<protein>
    <recommendedName>
        <fullName evidence="3">Glabrous enhancer-binding protein-like DBD domain-containing protein</fullName>
    </recommendedName>
</protein>
<evidence type="ECO:0000313" key="4">
    <source>
        <dbReference type="EMBL" id="KAJ4827772.1"/>
    </source>
</evidence>
<feature type="compositionally biased region" description="Basic and acidic residues" evidence="2">
    <location>
        <begin position="139"/>
        <end position="150"/>
    </location>
</feature>
<evidence type="ECO:0000313" key="5">
    <source>
        <dbReference type="Proteomes" id="UP001141552"/>
    </source>
</evidence>
<dbReference type="AlphaFoldDB" id="A0A9Q0FAH2"/>
<dbReference type="GO" id="GO:0005634">
    <property type="term" value="C:nucleus"/>
    <property type="evidence" value="ECO:0007669"/>
    <property type="project" value="TreeGrafter"/>
</dbReference>
<reference evidence="4" key="1">
    <citation type="submission" date="2022-02" db="EMBL/GenBank/DDBJ databases">
        <authorList>
            <person name="Henning P.M."/>
            <person name="McCubbin A.G."/>
            <person name="Shore J.S."/>
        </authorList>
    </citation>
    <scope>NUCLEOTIDE SEQUENCE</scope>
    <source>
        <strain evidence="4">F60SS</strain>
        <tissue evidence="4">Leaves</tissue>
    </source>
</reference>
<accession>A0A9Q0FAH2</accession>
<dbReference type="InterPro" id="IPR007592">
    <property type="entry name" value="GEBP"/>
</dbReference>
<comment type="caution">
    <text evidence="4">The sequence shown here is derived from an EMBL/GenBank/DDBJ whole genome shotgun (WGS) entry which is preliminary data.</text>
</comment>
<sequence>MARKRELPLQISLPPAIPSEEEEEDEEENQVEENHSNSSSQEEEEEEEDEDEDEEEEEDEDEDEEEAEEDEDEEEEEEEVPNNASQATSSKSKAKAPLVAKSKAKAPSALTPPPPKQTIASKRGAQVEPPTTRKSKRPKKDEDVVPVEDDHKTKTNFMPVWTKPDEIILLKGLIRFQEGKQAYSNTKDAEEFLGSIKEALSFDVSVTQLKDKVSRLKKKYVHGKWKPSQNEHERQAYDFCHTIWGDSGNNSSLPSNGIASPMVGNRRKGKLQPEVDAKASGSGQVAEKDGWNGFFMAEMEGFVMKKALESTEGENKAQLEEASKQINVEGLRWFLKKLNFLKQQTKFVLESYLAE</sequence>
<dbReference type="InterPro" id="IPR053932">
    <property type="entry name" value="GeBP-like_DBD"/>
</dbReference>
<dbReference type="EMBL" id="JAKUCV010006336">
    <property type="protein sequence ID" value="KAJ4827772.1"/>
    <property type="molecule type" value="Genomic_DNA"/>
</dbReference>
<feature type="compositionally biased region" description="Acidic residues" evidence="2">
    <location>
        <begin position="19"/>
        <end position="31"/>
    </location>
</feature>
<feature type="compositionally biased region" description="Acidic residues" evidence="2">
    <location>
        <begin position="41"/>
        <end position="80"/>
    </location>
</feature>
<dbReference type="GO" id="GO:0006355">
    <property type="term" value="P:regulation of DNA-templated transcription"/>
    <property type="evidence" value="ECO:0007669"/>
    <property type="project" value="InterPro"/>
</dbReference>
<proteinExistence type="inferred from homology"/>
<reference evidence="4" key="2">
    <citation type="journal article" date="2023" name="Plants (Basel)">
        <title>Annotation of the Turnera subulata (Passifloraceae) Draft Genome Reveals the S-Locus Evolved after the Divergence of Turneroideae from Passifloroideae in a Stepwise Manner.</title>
        <authorList>
            <person name="Henning P.M."/>
            <person name="Roalson E.H."/>
            <person name="Mir W."/>
            <person name="McCubbin A.G."/>
            <person name="Shore J.S."/>
        </authorList>
    </citation>
    <scope>NUCLEOTIDE SEQUENCE</scope>
    <source>
        <strain evidence="4">F60SS</strain>
    </source>
</reference>
<dbReference type="Pfam" id="PF04504">
    <property type="entry name" value="GeBP-like_DBD"/>
    <property type="match status" value="1"/>
</dbReference>
<evidence type="ECO:0000256" key="1">
    <source>
        <dbReference type="ARBA" id="ARBA00010820"/>
    </source>
</evidence>
<name>A0A9Q0FAH2_9ROSI</name>
<feature type="region of interest" description="Disordered" evidence="2">
    <location>
        <begin position="1"/>
        <end position="150"/>
    </location>
</feature>
<evidence type="ECO:0000256" key="2">
    <source>
        <dbReference type="SAM" id="MobiDB-lite"/>
    </source>
</evidence>
<keyword evidence="5" id="KW-1185">Reference proteome</keyword>